<keyword evidence="3" id="KW-1185">Reference proteome</keyword>
<evidence type="ECO:0000313" key="3">
    <source>
        <dbReference type="Proteomes" id="UP000552241"/>
    </source>
</evidence>
<keyword evidence="1" id="KW-1133">Transmembrane helix</keyword>
<protein>
    <submittedName>
        <fullName evidence="2">Uncharacterized protein</fullName>
    </submittedName>
</protein>
<keyword evidence="1" id="KW-0812">Transmembrane</keyword>
<accession>A0A838ZSN7</accession>
<organism evidence="2 3">
    <name type="scientific">Moheibacter lacus</name>
    <dbReference type="NCBI Taxonomy" id="2745851"/>
    <lineage>
        <taxon>Bacteria</taxon>
        <taxon>Pseudomonadati</taxon>
        <taxon>Bacteroidota</taxon>
        <taxon>Flavobacteriia</taxon>
        <taxon>Flavobacteriales</taxon>
        <taxon>Weeksellaceae</taxon>
        <taxon>Moheibacter</taxon>
    </lineage>
</organism>
<dbReference type="RefSeq" id="WP_182043595.1">
    <property type="nucleotide sequence ID" value="NZ_JACDZE010000002.1"/>
</dbReference>
<name>A0A838ZSN7_9FLAO</name>
<dbReference type="Proteomes" id="UP000552241">
    <property type="component" value="Unassembled WGS sequence"/>
</dbReference>
<proteinExistence type="predicted"/>
<keyword evidence="1" id="KW-0472">Membrane</keyword>
<reference evidence="2 3" key="1">
    <citation type="submission" date="2020-07" db="EMBL/GenBank/DDBJ databases">
        <title>Moheibacter lacus sp. nov., a member of the family Flavobacteriaceae isolated from freshwater lake sediment.</title>
        <authorList>
            <person name="Liu Y."/>
        </authorList>
    </citation>
    <scope>NUCLEOTIDE SEQUENCE [LARGE SCALE GENOMIC DNA]</scope>
    <source>
        <strain evidence="2 3">BDHS18</strain>
    </source>
</reference>
<comment type="caution">
    <text evidence="2">The sequence shown here is derived from an EMBL/GenBank/DDBJ whole genome shotgun (WGS) entry which is preliminary data.</text>
</comment>
<evidence type="ECO:0000313" key="2">
    <source>
        <dbReference type="EMBL" id="MBA5629994.1"/>
    </source>
</evidence>
<sequence length="106" mass="12083">MDATKIALFCLIVLMFLILLAIVELRRVFDKANVIETRYQTLKEKIDALPQIILHQAFQGKLVPQLDSDGDAKDLLREISALWDSGYTQSDILGMVAEEKGEYERK</sequence>
<dbReference type="AlphaFoldDB" id="A0A838ZSN7"/>
<evidence type="ECO:0000256" key="1">
    <source>
        <dbReference type="SAM" id="Phobius"/>
    </source>
</evidence>
<feature type="transmembrane region" description="Helical" evidence="1">
    <location>
        <begin position="6"/>
        <end position="23"/>
    </location>
</feature>
<dbReference type="EMBL" id="JACDZE010000002">
    <property type="protein sequence ID" value="MBA5629994.1"/>
    <property type="molecule type" value="Genomic_DNA"/>
</dbReference>
<gene>
    <name evidence="2" type="ORF">HU137_09450</name>
</gene>